<keyword evidence="3" id="KW-1185">Reference proteome</keyword>
<evidence type="ECO:0000313" key="2">
    <source>
        <dbReference type="EMBL" id="VEL34360.1"/>
    </source>
</evidence>
<protein>
    <submittedName>
        <fullName evidence="2">Uncharacterized protein</fullName>
    </submittedName>
</protein>
<organism evidence="2 3">
    <name type="scientific">Protopolystoma xenopodis</name>
    <dbReference type="NCBI Taxonomy" id="117903"/>
    <lineage>
        <taxon>Eukaryota</taxon>
        <taxon>Metazoa</taxon>
        <taxon>Spiralia</taxon>
        <taxon>Lophotrochozoa</taxon>
        <taxon>Platyhelminthes</taxon>
        <taxon>Monogenea</taxon>
        <taxon>Polyopisthocotylea</taxon>
        <taxon>Polystomatidea</taxon>
        <taxon>Polystomatidae</taxon>
        <taxon>Protopolystoma</taxon>
    </lineage>
</organism>
<sequence>MSASRIALSYTSTRHGCHSSLADSLSVTGHAKRTQSQPSRGGRGCVAGPSPRQEAGGWVFETPTRLFVSAQSAGAAAEAALRVPGVGALEDSRARDSSPLRPVRKTV</sequence>
<gene>
    <name evidence="2" type="ORF">PXEA_LOCUS27800</name>
</gene>
<proteinExistence type="predicted"/>
<dbReference type="EMBL" id="CAAALY010247512">
    <property type="protein sequence ID" value="VEL34360.1"/>
    <property type="molecule type" value="Genomic_DNA"/>
</dbReference>
<feature type="region of interest" description="Disordered" evidence="1">
    <location>
        <begin position="10"/>
        <end position="56"/>
    </location>
</feature>
<dbReference type="Proteomes" id="UP000784294">
    <property type="component" value="Unassembled WGS sequence"/>
</dbReference>
<reference evidence="2" key="1">
    <citation type="submission" date="2018-11" db="EMBL/GenBank/DDBJ databases">
        <authorList>
            <consortium name="Pathogen Informatics"/>
        </authorList>
    </citation>
    <scope>NUCLEOTIDE SEQUENCE</scope>
</reference>
<feature type="region of interest" description="Disordered" evidence="1">
    <location>
        <begin position="86"/>
        <end position="107"/>
    </location>
</feature>
<evidence type="ECO:0000256" key="1">
    <source>
        <dbReference type="SAM" id="MobiDB-lite"/>
    </source>
</evidence>
<dbReference type="AlphaFoldDB" id="A0A3S5AX34"/>
<name>A0A3S5AX34_9PLAT</name>
<evidence type="ECO:0000313" key="3">
    <source>
        <dbReference type="Proteomes" id="UP000784294"/>
    </source>
</evidence>
<accession>A0A3S5AX34</accession>
<comment type="caution">
    <text evidence="2">The sequence shown here is derived from an EMBL/GenBank/DDBJ whole genome shotgun (WGS) entry which is preliminary data.</text>
</comment>